<feature type="coiled-coil region" evidence="1">
    <location>
        <begin position="334"/>
        <end position="368"/>
    </location>
</feature>
<evidence type="ECO:0000313" key="4">
    <source>
        <dbReference type="Proteomes" id="UP001165122"/>
    </source>
</evidence>
<gene>
    <name evidence="3" type="ORF">TrLO_g1543</name>
</gene>
<feature type="region of interest" description="Disordered" evidence="2">
    <location>
        <begin position="1"/>
        <end position="59"/>
    </location>
</feature>
<keyword evidence="4" id="KW-1185">Reference proteome</keyword>
<proteinExistence type="predicted"/>
<dbReference type="AlphaFoldDB" id="A0A9W7FU69"/>
<protein>
    <submittedName>
        <fullName evidence="3">Uncharacterized protein</fullName>
    </submittedName>
</protein>
<feature type="compositionally biased region" description="Basic residues" evidence="2">
    <location>
        <begin position="602"/>
        <end position="612"/>
    </location>
</feature>
<name>A0A9W7FU69_9STRA</name>
<evidence type="ECO:0000313" key="3">
    <source>
        <dbReference type="EMBL" id="GMI18121.1"/>
    </source>
</evidence>
<comment type="caution">
    <text evidence="3">The sequence shown here is derived from an EMBL/GenBank/DDBJ whole genome shotgun (WGS) entry which is preliminary data.</text>
</comment>
<feature type="compositionally biased region" description="Low complexity" evidence="2">
    <location>
        <begin position="28"/>
        <end position="59"/>
    </location>
</feature>
<dbReference type="OrthoDB" id="203800at2759"/>
<reference evidence="4" key="1">
    <citation type="journal article" date="2023" name="Commun. Biol.">
        <title>Genome analysis of Parmales, the sister group of diatoms, reveals the evolutionary specialization of diatoms from phago-mixotrophs to photoautotrophs.</title>
        <authorList>
            <person name="Ban H."/>
            <person name="Sato S."/>
            <person name="Yoshikawa S."/>
            <person name="Yamada K."/>
            <person name="Nakamura Y."/>
            <person name="Ichinomiya M."/>
            <person name="Sato N."/>
            <person name="Blanc-Mathieu R."/>
            <person name="Endo H."/>
            <person name="Kuwata A."/>
            <person name="Ogata H."/>
        </authorList>
    </citation>
    <scope>NUCLEOTIDE SEQUENCE [LARGE SCALE GENOMIC DNA]</scope>
    <source>
        <strain evidence="4">NIES 3700</strain>
    </source>
</reference>
<dbReference type="EMBL" id="BRXW01000320">
    <property type="protein sequence ID" value="GMI18121.1"/>
    <property type="molecule type" value="Genomic_DNA"/>
</dbReference>
<organism evidence="3 4">
    <name type="scientific">Triparma laevis f. longispina</name>
    <dbReference type="NCBI Taxonomy" id="1714387"/>
    <lineage>
        <taxon>Eukaryota</taxon>
        <taxon>Sar</taxon>
        <taxon>Stramenopiles</taxon>
        <taxon>Ochrophyta</taxon>
        <taxon>Bolidophyceae</taxon>
        <taxon>Parmales</taxon>
        <taxon>Triparmaceae</taxon>
        <taxon>Triparma</taxon>
    </lineage>
</organism>
<keyword evidence="1" id="KW-0175">Coiled coil</keyword>
<evidence type="ECO:0000256" key="1">
    <source>
        <dbReference type="SAM" id="Coils"/>
    </source>
</evidence>
<feature type="region of interest" description="Disordered" evidence="2">
    <location>
        <begin position="81"/>
        <end position="105"/>
    </location>
</feature>
<dbReference type="Proteomes" id="UP001165122">
    <property type="component" value="Unassembled WGS sequence"/>
</dbReference>
<feature type="compositionally biased region" description="Polar residues" evidence="2">
    <location>
        <begin position="9"/>
        <end position="27"/>
    </location>
</feature>
<feature type="region of interest" description="Disordered" evidence="2">
    <location>
        <begin position="554"/>
        <end position="652"/>
    </location>
</feature>
<evidence type="ECO:0000256" key="2">
    <source>
        <dbReference type="SAM" id="MobiDB-lite"/>
    </source>
</evidence>
<sequence>MSKLMQRAQKASPTNNGGPHASGFNNTYPGSPAPSSYGAGSSNPNSPRGNSPGRSGRVRPSMIYNTAQAHGIANKFMQQSTSNSVPHYMQKTHSPGPHSKVPHHSQEGSFGYSTGGFQSPDQIKLERNRLLKEKQQWLSHVKKENDVLMSLLSDVRTGKEKIKGEMEKLTAERNEIKTLKMDNIVHHFEKTLSELPLGERGNFSRDHEPIENQHKTDGVHSLMCSIARRARAIQESAIKNLVEAIRNTEDTFLAGGDITTRIHDLKAMAEGIGGHGSEEVSDTVSHGGDSPRMNASTISSNGSASKAAKNAKRTSVFGTRNGVSFQMNSTANVIAAMTNQAEEMDKRVEELEDEKEKWKSEFISLRRKMMKMNVINAITRIGREAVNEKHATNTKQDFNDLAPGTTEFVIPDGTKGWDSLPENWRKVALKSLKHHIKKRASQHVRKFQISEVNLNAILNETAEHMKEIFGHMLFTTATSSAGIAASSHNMQHLCDAILNSLAMERELYPLLTMYMTYGAESPYVKDRREDPHFEAHDMADELKEVEELEKRFSAEAKSCGASSAPPPSTRESQKSVGSDFDFGKTASSDSLAPPPANPKAANKTRVKMHLKHDPKPTSAPAPISAPKTVRVQEPPKPPPAPSTQQESDFNAHRTYSAADNALYQGMDGLD</sequence>
<accession>A0A9W7FU69</accession>